<dbReference type="InterPro" id="IPR003703">
    <property type="entry name" value="Acyl_CoA_thio"/>
</dbReference>
<evidence type="ECO:0000259" key="3">
    <source>
        <dbReference type="Pfam" id="PF13622"/>
    </source>
</evidence>
<comment type="similarity">
    <text evidence="1">Belongs to the C/M/P thioester hydrolase family.</text>
</comment>
<reference evidence="5 6" key="1">
    <citation type="submission" date="2018-10" db="EMBL/GenBank/DDBJ databases">
        <title>Fifty Aureobasidium pullulans genomes reveal a recombining polyextremotolerant generalist.</title>
        <authorList>
            <person name="Gostincar C."/>
            <person name="Turk M."/>
            <person name="Zajc J."/>
            <person name="Gunde-Cimerman N."/>
        </authorList>
    </citation>
    <scope>NUCLEOTIDE SEQUENCE [LARGE SCALE GENOMIC DNA]</scope>
    <source>
        <strain evidence="5 6">EXF-1645</strain>
    </source>
</reference>
<evidence type="ECO:0000256" key="1">
    <source>
        <dbReference type="ARBA" id="ARBA00006538"/>
    </source>
</evidence>
<dbReference type="GO" id="GO:0009062">
    <property type="term" value="P:fatty acid catabolic process"/>
    <property type="evidence" value="ECO:0007669"/>
    <property type="project" value="TreeGrafter"/>
</dbReference>
<dbReference type="GO" id="GO:0005782">
    <property type="term" value="C:peroxisomal matrix"/>
    <property type="evidence" value="ECO:0007669"/>
    <property type="project" value="UniProtKB-SubCell"/>
</dbReference>
<dbReference type="GO" id="GO:0006637">
    <property type="term" value="P:acyl-CoA metabolic process"/>
    <property type="evidence" value="ECO:0007669"/>
    <property type="project" value="InterPro"/>
</dbReference>
<evidence type="ECO:0000313" key="5">
    <source>
        <dbReference type="EMBL" id="TIA32684.1"/>
    </source>
</evidence>
<dbReference type="Pfam" id="PF13622">
    <property type="entry name" value="4HBT_3"/>
    <property type="match status" value="1"/>
</dbReference>
<dbReference type="InterPro" id="IPR049450">
    <property type="entry name" value="ACOT8-like_C"/>
</dbReference>
<dbReference type="GO" id="GO:0016853">
    <property type="term" value="F:isomerase activity"/>
    <property type="evidence" value="ECO:0007669"/>
    <property type="project" value="UniProtKB-KW"/>
</dbReference>
<protein>
    <submittedName>
        <fullName evidence="5">Thioesterase/thiol ester dehydrase-isomerase</fullName>
    </submittedName>
</protein>
<sequence length="376" mass="41843">MSPSNTGAFFGKPLFQPQWGSRSSFWGIDRDATETSSGLSIVRSLLMGPPRHGNGYLPFVDLIALEKVDETTYRSTALPFSPNGSGRAYGGHVYAQAVWAAAKTVEAGLVIHNVTGFFVLAGDSSIPFIYRVQTIRNGRSYCTRLVNVTQAEGKGICFTCTCSFKLPEEGNLDVQEKIDLDKQYEVVLSGKKPEDWQEVSGMDVPWYNARRKSTGRNDAFPGLECRKVDMTQYNASLTAFDRRQLFLYRSLGDLPPDPNIHACAHLYASDRNSLFIVANHLEISDKFTHMASLSHTVVFHCPVSQLMLQNRGSGKRTWFCQEVWTTRAAGGRATHHSRIIGPDGAHVASTFQEGMIRVGVGENQYERAYKKSLERL</sequence>
<dbReference type="Proteomes" id="UP000308724">
    <property type="component" value="Unassembled WGS sequence"/>
</dbReference>
<dbReference type="InterPro" id="IPR029069">
    <property type="entry name" value="HotDog_dom_sf"/>
</dbReference>
<feature type="domain" description="Acyl-CoA thioesterase-like C-terminal" evidence="4">
    <location>
        <begin position="251"/>
        <end position="356"/>
    </location>
</feature>
<dbReference type="CDD" id="cd03445">
    <property type="entry name" value="Thioesterase_II_repeat2"/>
    <property type="match status" value="1"/>
</dbReference>
<evidence type="ECO:0000259" key="4">
    <source>
        <dbReference type="Pfam" id="PF20789"/>
    </source>
</evidence>
<dbReference type="InterPro" id="IPR049449">
    <property type="entry name" value="TesB_ACOT8-like_N"/>
</dbReference>
<dbReference type="EMBL" id="QZBZ01000227">
    <property type="protein sequence ID" value="TIA32684.1"/>
    <property type="molecule type" value="Genomic_DNA"/>
</dbReference>
<keyword evidence="5" id="KW-0413">Isomerase</keyword>
<accession>A0A4T0BKW7</accession>
<dbReference type="PANTHER" id="PTHR11066">
    <property type="entry name" value="ACYL-COA THIOESTERASE"/>
    <property type="match status" value="1"/>
</dbReference>
<organism evidence="5 6">
    <name type="scientific">Aureobasidium pullulans</name>
    <name type="common">Black yeast</name>
    <name type="synonym">Pullularia pullulans</name>
    <dbReference type="NCBI Taxonomy" id="5580"/>
    <lineage>
        <taxon>Eukaryota</taxon>
        <taxon>Fungi</taxon>
        <taxon>Dikarya</taxon>
        <taxon>Ascomycota</taxon>
        <taxon>Pezizomycotina</taxon>
        <taxon>Dothideomycetes</taxon>
        <taxon>Dothideomycetidae</taxon>
        <taxon>Dothideales</taxon>
        <taxon>Saccotheciaceae</taxon>
        <taxon>Aureobasidium</taxon>
    </lineage>
</organism>
<dbReference type="GO" id="GO:0047617">
    <property type="term" value="F:fatty acyl-CoA hydrolase activity"/>
    <property type="evidence" value="ECO:0007669"/>
    <property type="project" value="InterPro"/>
</dbReference>
<dbReference type="InterPro" id="IPR042171">
    <property type="entry name" value="Acyl-CoA_hotdog"/>
</dbReference>
<dbReference type="AlphaFoldDB" id="A0A4T0BKW7"/>
<dbReference type="SUPFAM" id="SSF54637">
    <property type="entry name" value="Thioesterase/thiol ester dehydrase-isomerase"/>
    <property type="match status" value="2"/>
</dbReference>
<dbReference type="PANTHER" id="PTHR11066:SF64">
    <property type="entry name" value="ACYL-COA THIOESTERASE (AFU_ORTHOLOGUE AFUA_1G12060)"/>
    <property type="match status" value="1"/>
</dbReference>
<dbReference type="Gene3D" id="2.40.160.210">
    <property type="entry name" value="Acyl-CoA thioesterase, double hotdog domain"/>
    <property type="match status" value="1"/>
</dbReference>
<evidence type="ECO:0000256" key="2">
    <source>
        <dbReference type="ARBA" id="ARBA00022801"/>
    </source>
</evidence>
<dbReference type="Pfam" id="PF20789">
    <property type="entry name" value="4HBT_3C"/>
    <property type="match status" value="1"/>
</dbReference>
<gene>
    <name evidence="5" type="ORF">D6C78_08069</name>
</gene>
<keyword evidence="2" id="KW-0378">Hydrolase</keyword>
<proteinExistence type="inferred from homology"/>
<comment type="caution">
    <text evidence="5">The sequence shown here is derived from an EMBL/GenBank/DDBJ whole genome shotgun (WGS) entry which is preliminary data.</text>
</comment>
<feature type="domain" description="Acyl-CoA thioesterase-like N-terminal HotDog" evidence="3">
    <location>
        <begin position="86"/>
        <end position="164"/>
    </location>
</feature>
<name>A0A4T0BKW7_AURPU</name>
<evidence type="ECO:0000313" key="6">
    <source>
        <dbReference type="Proteomes" id="UP000308724"/>
    </source>
</evidence>
<dbReference type="CDD" id="cd03444">
    <property type="entry name" value="Thioesterase_II_repeat1"/>
    <property type="match status" value="1"/>
</dbReference>